<dbReference type="PANTHER" id="PTHR43343">
    <property type="entry name" value="PEPTIDASE S12"/>
    <property type="match status" value="1"/>
</dbReference>
<dbReference type="Pfam" id="PF13365">
    <property type="entry name" value="Trypsin_2"/>
    <property type="match status" value="1"/>
</dbReference>
<evidence type="ECO:0000256" key="1">
    <source>
        <dbReference type="ARBA" id="ARBA00022670"/>
    </source>
</evidence>
<dbReference type="CDD" id="cd06779">
    <property type="entry name" value="cpPDZ_Deg_HtrA-like"/>
    <property type="match status" value="1"/>
</dbReference>
<proteinExistence type="predicted"/>
<feature type="domain" description="PDZ" evidence="3">
    <location>
        <begin position="297"/>
        <end position="384"/>
    </location>
</feature>
<dbReference type="InterPro" id="IPR051201">
    <property type="entry name" value="Chloro_Bact_Ser_Proteases"/>
</dbReference>
<dbReference type="InterPro" id="IPR009003">
    <property type="entry name" value="Peptidase_S1_PA"/>
</dbReference>
<dbReference type="SUPFAM" id="SSF50494">
    <property type="entry name" value="Trypsin-like serine proteases"/>
    <property type="match status" value="1"/>
</dbReference>
<dbReference type="SMART" id="SM00228">
    <property type="entry name" value="PDZ"/>
    <property type="match status" value="1"/>
</dbReference>
<dbReference type="EMBL" id="UOEU01000337">
    <property type="protein sequence ID" value="VAW32245.1"/>
    <property type="molecule type" value="Genomic_DNA"/>
</dbReference>
<evidence type="ECO:0000259" key="3">
    <source>
        <dbReference type="SMART" id="SM00228"/>
    </source>
</evidence>
<dbReference type="GO" id="GO:0006508">
    <property type="term" value="P:proteolysis"/>
    <property type="evidence" value="ECO:0007669"/>
    <property type="project" value="UniProtKB-KW"/>
</dbReference>
<organism evidence="4">
    <name type="scientific">hydrothermal vent metagenome</name>
    <dbReference type="NCBI Taxonomy" id="652676"/>
    <lineage>
        <taxon>unclassified sequences</taxon>
        <taxon>metagenomes</taxon>
        <taxon>ecological metagenomes</taxon>
    </lineage>
</organism>
<dbReference type="PRINTS" id="PR00834">
    <property type="entry name" value="PROTEASES2C"/>
</dbReference>
<gene>
    <name evidence="4" type="ORF">MNBD_CHLOROFLEXI01-872</name>
</gene>
<dbReference type="GO" id="GO:0004252">
    <property type="term" value="F:serine-type endopeptidase activity"/>
    <property type="evidence" value="ECO:0007669"/>
    <property type="project" value="InterPro"/>
</dbReference>
<evidence type="ECO:0000256" key="2">
    <source>
        <dbReference type="ARBA" id="ARBA00022801"/>
    </source>
</evidence>
<dbReference type="PROSITE" id="PS51257">
    <property type="entry name" value="PROKAR_LIPOPROTEIN"/>
    <property type="match status" value="1"/>
</dbReference>
<dbReference type="Gene3D" id="2.40.10.120">
    <property type="match status" value="1"/>
</dbReference>
<evidence type="ECO:0000313" key="4">
    <source>
        <dbReference type="EMBL" id="VAW32245.1"/>
    </source>
</evidence>
<keyword evidence="1 4" id="KW-0645">Protease</keyword>
<accession>A0A3B0UMD0</accession>
<dbReference type="SUPFAM" id="SSF50156">
    <property type="entry name" value="PDZ domain-like"/>
    <property type="match status" value="1"/>
</dbReference>
<protein>
    <submittedName>
        <fullName evidence="4">HtrA protease/chaperone protein</fullName>
    </submittedName>
</protein>
<sequence>MNFQTRIKWLWLPFFIVLTMLLAACGGAETVVTQTINTLSNETDVETAVLAEEDPVAEAVVETVEETAVEPTTTPLTQPANDPLADLFAQEQAYVSVYEQVNPAVVNINTGGGQGSGFLFDNNGHIVTNNHVVEGSSNVTVTFDDGNQLPARIVGTDPASDLAVLQVDASQINITPVRLADSDALRVGQIVIAIGSPFGLQSSMTTGIVSALDRLFPGAVGPNGTSFQIPDIIQTDAAINPGNSGGPLLNLRGEVIGVNTAIESPVRGSSGIGYAVPANIVSNIVPQIIANGRVETPWLGISGNALTEDTAVQLGLPATQKGVLVSETISGGAAATAGLRGGNSPDVIVGIDDTVVTEIDDLLGYLVQHTVVGQTVTLQILRDGQLQTATLTLLARPASG</sequence>
<dbReference type="PANTHER" id="PTHR43343:SF3">
    <property type="entry name" value="PROTEASE DO-LIKE 8, CHLOROPLASTIC"/>
    <property type="match status" value="1"/>
</dbReference>
<name>A0A3B0UMD0_9ZZZZ</name>
<dbReference type="Gene3D" id="2.30.42.10">
    <property type="match status" value="1"/>
</dbReference>
<dbReference type="InterPro" id="IPR001478">
    <property type="entry name" value="PDZ"/>
</dbReference>
<dbReference type="AlphaFoldDB" id="A0A3B0UMD0"/>
<dbReference type="Pfam" id="PF13180">
    <property type="entry name" value="PDZ_2"/>
    <property type="match status" value="1"/>
</dbReference>
<dbReference type="InterPro" id="IPR036034">
    <property type="entry name" value="PDZ_sf"/>
</dbReference>
<keyword evidence="2" id="KW-0378">Hydrolase</keyword>
<dbReference type="InterPro" id="IPR001940">
    <property type="entry name" value="Peptidase_S1C"/>
</dbReference>
<reference evidence="4" key="1">
    <citation type="submission" date="2018-06" db="EMBL/GenBank/DDBJ databases">
        <authorList>
            <person name="Zhirakovskaya E."/>
        </authorList>
    </citation>
    <scope>NUCLEOTIDE SEQUENCE</scope>
</reference>